<dbReference type="Gene3D" id="1.20.5.620">
    <property type="entry name" value="F1F0 ATP synthase subunit B, membrane domain"/>
    <property type="match status" value="1"/>
</dbReference>
<keyword evidence="5 15" id="KW-0812">Transmembrane</keyword>
<dbReference type="RefSeq" id="WP_119497544.1">
    <property type="nucleotide sequence ID" value="NZ_NRJH01000057.1"/>
</dbReference>
<comment type="function">
    <text evidence="12">Component of the F(0) channel, it forms part of the peripheral stalk, linking F(1) to F(0). The b'-subunit is a diverged and duplicated form of b found in plants and photosynthetic bacteria.</text>
</comment>
<evidence type="ECO:0000256" key="3">
    <source>
        <dbReference type="ARBA" id="ARBA00022475"/>
    </source>
</evidence>
<evidence type="ECO:0000256" key="4">
    <source>
        <dbReference type="ARBA" id="ARBA00022547"/>
    </source>
</evidence>
<keyword evidence="9 15" id="KW-0472">Membrane</keyword>
<keyword evidence="7 15" id="KW-1133">Transmembrane helix</keyword>
<keyword evidence="17" id="KW-0175">Coiled coil</keyword>
<organism evidence="18 19">
    <name type="scientific">Psittacicella melopsittaci</name>
    <dbReference type="NCBI Taxonomy" id="2028576"/>
    <lineage>
        <taxon>Bacteria</taxon>
        <taxon>Pseudomonadati</taxon>
        <taxon>Pseudomonadota</taxon>
        <taxon>Gammaproteobacteria</taxon>
        <taxon>Pasteurellales</taxon>
        <taxon>Psittacicellaceae</taxon>
        <taxon>Psittacicella</taxon>
    </lineage>
</organism>
<proteinExistence type="inferred from homology"/>
<comment type="similarity">
    <text evidence="1 15 16">Belongs to the ATPase B chain family.</text>
</comment>
<keyword evidence="8 15" id="KW-0406">Ion transport</keyword>
<evidence type="ECO:0000256" key="8">
    <source>
        <dbReference type="ARBA" id="ARBA00023065"/>
    </source>
</evidence>
<feature type="coiled-coil region" evidence="17">
    <location>
        <begin position="33"/>
        <end position="108"/>
    </location>
</feature>
<name>A0A3A1Y657_9GAMM</name>
<gene>
    <name evidence="15" type="primary">atpF</name>
    <name evidence="18" type="ORF">CJP74_06660</name>
</gene>
<evidence type="ECO:0000256" key="5">
    <source>
        <dbReference type="ARBA" id="ARBA00022692"/>
    </source>
</evidence>
<sequence>MDINATLIGQSIAFLVFVLFCYKFIWPPISNAIEKRQKEIADSINSASKLREEITSEKNQADLEISRAKVKAKEILSEAEKQASQIVEQAHEQAAAKAEQLIEQTHKNLALEKSRVQQELRAEVGALAVAIAEKIVQRELNAKDNQDIIDNALSKL</sequence>
<dbReference type="GO" id="GO:0012505">
    <property type="term" value="C:endomembrane system"/>
    <property type="evidence" value="ECO:0007669"/>
    <property type="project" value="UniProtKB-SubCell"/>
</dbReference>
<evidence type="ECO:0000256" key="11">
    <source>
        <dbReference type="ARBA" id="ARBA00025198"/>
    </source>
</evidence>
<dbReference type="HAMAP" id="MF_01398">
    <property type="entry name" value="ATP_synth_b_bprime"/>
    <property type="match status" value="1"/>
</dbReference>
<keyword evidence="4 15" id="KW-0138">CF(0)</keyword>
<evidence type="ECO:0000256" key="1">
    <source>
        <dbReference type="ARBA" id="ARBA00005513"/>
    </source>
</evidence>
<dbReference type="Proteomes" id="UP000266258">
    <property type="component" value="Unassembled WGS sequence"/>
</dbReference>
<dbReference type="GO" id="GO:0005886">
    <property type="term" value="C:plasma membrane"/>
    <property type="evidence" value="ECO:0007669"/>
    <property type="project" value="UniProtKB-SubCell"/>
</dbReference>
<dbReference type="EMBL" id="NRJH01000057">
    <property type="protein sequence ID" value="RIY31677.1"/>
    <property type="molecule type" value="Genomic_DNA"/>
</dbReference>
<evidence type="ECO:0000313" key="18">
    <source>
        <dbReference type="EMBL" id="RIY31677.1"/>
    </source>
</evidence>
<evidence type="ECO:0000256" key="14">
    <source>
        <dbReference type="ARBA" id="ARBA00037847"/>
    </source>
</evidence>
<dbReference type="PANTHER" id="PTHR33445">
    <property type="entry name" value="ATP SYNTHASE SUBUNIT B', CHLOROPLASTIC"/>
    <property type="match status" value="1"/>
</dbReference>
<evidence type="ECO:0000256" key="15">
    <source>
        <dbReference type="HAMAP-Rule" id="MF_01398"/>
    </source>
</evidence>
<accession>A0A3A1Y657</accession>
<keyword evidence="19" id="KW-1185">Reference proteome</keyword>
<evidence type="ECO:0000256" key="9">
    <source>
        <dbReference type="ARBA" id="ARBA00023136"/>
    </source>
</evidence>
<comment type="caution">
    <text evidence="18">The sequence shown here is derived from an EMBL/GenBank/DDBJ whole genome shotgun (WGS) entry which is preliminary data.</text>
</comment>
<dbReference type="NCBIfam" id="TIGR01144">
    <property type="entry name" value="ATP_synt_b"/>
    <property type="match status" value="1"/>
</dbReference>
<dbReference type="PANTHER" id="PTHR33445:SF1">
    <property type="entry name" value="ATP SYNTHASE SUBUNIT B"/>
    <property type="match status" value="1"/>
</dbReference>
<dbReference type="SUPFAM" id="SSF81573">
    <property type="entry name" value="F1F0 ATP synthase subunit B, membrane domain"/>
    <property type="match status" value="1"/>
</dbReference>
<evidence type="ECO:0000256" key="10">
    <source>
        <dbReference type="ARBA" id="ARBA00023310"/>
    </source>
</evidence>
<dbReference type="GO" id="GO:0045259">
    <property type="term" value="C:proton-transporting ATP synthase complex"/>
    <property type="evidence" value="ECO:0007669"/>
    <property type="project" value="UniProtKB-KW"/>
</dbReference>
<comment type="function">
    <text evidence="11 15">F(1)F(0) ATP synthase produces ATP from ADP in the presence of a proton or sodium gradient. F-type ATPases consist of two structural domains, F(1) containing the extramembraneous catalytic core and F(0) containing the membrane proton channel, linked together by a central stalk and a peripheral stalk. During catalysis, ATP synthesis in the catalytic domain of F(1) is coupled via a rotary mechanism of the central stalk subunits to proton translocation.</text>
</comment>
<keyword evidence="6 15" id="KW-0375">Hydrogen ion transport</keyword>
<dbReference type="GO" id="GO:0046933">
    <property type="term" value="F:proton-transporting ATP synthase activity, rotational mechanism"/>
    <property type="evidence" value="ECO:0007669"/>
    <property type="project" value="UniProtKB-UniRule"/>
</dbReference>
<dbReference type="NCBIfam" id="NF004411">
    <property type="entry name" value="PRK05759.1-2"/>
    <property type="match status" value="1"/>
</dbReference>
<evidence type="ECO:0000256" key="12">
    <source>
        <dbReference type="ARBA" id="ARBA00025614"/>
    </source>
</evidence>
<comment type="subunit">
    <text evidence="15">F-type ATPases have 2 components, F(1) - the catalytic core - and F(0) - the membrane proton channel. F(1) has five subunits: alpha(3), beta(3), gamma(1), delta(1), epsilon(1). F(0) has three main subunits: a(1), b(2) and c(10-14). The alpha and beta chains form an alternating ring which encloses part of the gamma chain. F(1) is attached to F(0) by a central stalk formed by the gamma and epsilon chains, while a peripheral stalk is formed by the delta and b chains.</text>
</comment>
<keyword evidence="10 15" id="KW-0066">ATP synthesis</keyword>
<protein>
    <recommendedName>
        <fullName evidence="15">ATP synthase subunit b</fullName>
    </recommendedName>
    <alternativeName>
        <fullName evidence="15">ATP synthase F(0) sector subunit b</fullName>
    </alternativeName>
    <alternativeName>
        <fullName evidence="15">ATPase subunit I</fullName>
    </alternativeName>
    <alternativeName>
        <fullName evidence="15">F-type ATPase subunit b</fullName>
        <shortName evidence="15">F-ATPase subunit b</shortName>
    </alternativeName>
</protein>
<dbReference type="InterPro" id="IPR002146">
    <property type="entry name" value="ATP_synth_b/b'su_bac/chlpt"/>
</dbReference>
<dbReference type="InterPro" id="IPR005864">
    <property type="entry name" value="ATP_synth_F0_bsu_bac"/>
</dbReference>
<evidence type="ECO:0000256" key="6">
    <source>
        <dbReference type="ARBA" id="ARBA00022781"/>
    </source>
</evidence>
<evidence type="ECO:0000256" key="17">
    <source>
        <dbReference type="SAM" id="Coils"/>
    </source>
</evidence>
<dbReference type="OrthoDB" id="9788020at2"/>
<dbReference type="InterPro" id="IPR050059">
    <property type="entry name" value="ATP_synthase_B_chain"/>
</dbReference>
<evidence type="ECO:0000256" key="16">
    <source>
        <dbReference type="RuleBase" id="RU003848"/>
    </source>
</evidence>
<comment type="subunit">
    <text evidence="13">F-type ATPases have 2 components, F(1) - the catalytic core - and F(0) - the membrane proton channel. F(1) has five subunits: alpha(3), beta(3), gamma(1), delta(1), epsilon(1). F(0) has four main subunits: a(1), b(2) and c(10-14). The alpha and beta chains form an alternating ring which encloses part of the gamma chain. F(1) is attached to F(0) by a central stalk formed by the gamma and epsilon chains, while a peripheral stalk is formed by the delta and b chains.</text>
</comment>
<feature type="transmembrane region" description="Helical" evidence="15">
    <location>
        <begin position="6"/>
        <end position="26"/>
    </location>
</feature>
<dbReference type="Pfam" id="PF00430">
    <property type="entry name" value="ATP-synt_B"/>
    <property type="match status" value="1"/>
</dbReference>
<comment type="subcellular location">
    <subcellularLocation>
        <location evidence="15">Cell membrane</location>
        <topology evidence="15">Single-pass membrane protein</topology>
    </subcellularLocation>
    <subcellularLocation>
        <location evidence="14">Endomembrane system</location>
        <topology evidence="14">Single-pass membrane protein</topology>
    </subcellularLocation>
</comment>
<evidence type="ECO:0000256" key="7">
    <source>
        <dbReference type="ARBA" id="ARBA00022989"/>
    </source>
</evidence>
<evidence type="ECO:0000256" key="2">
    <source>
        <dbReference type="ARBA" id="ARBA00022448"/>
    </source>
</evidence>
<evidence type="ECO:0000313" key="19">
    <source>
        <dbReference type="Proteomes" id="UP000266258"/>
    </source>
</evidence>
<dbReference type="GO" id="GO:0046961">
    <property type="term" value="F:proton-transporting ATPase activity, rotational mechanism"/>
    <property type="evidence" value="ECO:0007669"/>
    <property type="project" value="TreeGrafter"/>
</dbReference>
<dbReference type="InterPro" id="IPR028987">
    <property type="entry name" value="ATP_synth_B-like_membr_sf"/>
</dbReference>
<keyword evidence="2 15" id="KW-0813">Transport</keyword>
<dbReference type="CDD" id="cd06503">
    <property type="entry name" value="ATP-synt_Fo_b"/>
    <property type="match status" value="1"/>
</dbReference>
<dbReference type="AlphaFoldDB" id="A0A3A1Y657"/>
<evidence type="ECO:0000256" key="13">
    <source>
        <dbReference type="ARBA" id="ARBA00026054"/>
    </source>
</evidence>
<keyword evidence="3 15" id="KW-1003">Cell membrane</keyword>
<reference evidence="18 19" key="1">
    <citation type="submission" date="2017-08" db="EMBL/GenBank/DDBJ databases">
        <title>Reclassification of Bisgaard taxon 37 and 44.</title>
        <authorList>
            <person name="Christensen H."/>
        </authorList>
    </citation>
    <scope>NUCLEOTIDE SEQUENCE [LARGE SCALE GENOMIC DNA]</scope>
    <source>
        <strain evidence="18 19">B96_4</strain>
    </source>
</reference>